<keyword evidence="6 13" id="KW-0812">Transmembrane</keyword>
<dbReference type="GO" id="GO:0020037">
    <property type="term" value="F:heme binding"/>
    <property type="evidence" value="ECO:0007669"/>
    <property type="project" value="TreeGrafter"/>
</dbReference>
<keyword evidence="9 13" id="KW-1133">Transmembrane helix</keyword>
<feature type="domain" description="Cytochrome b561 bacterial/Ni-hydrogenase" evidence="14">
    <location>
        <begin position="10"/>
        <end position="183"/>
    </location>
</feature>
<dbReference type="InterPro" id="IPR016174">
    <property type="entry name" value="Di-haem_cyt_TM"/>
</dbReference>
<evidence type="ECO:0000256" key="5">
    <source>
        <dbReference type="ARBA" id="ARBA00022617"/>
    </source>
</evidence>
<evidence type="ECO:0000259" key="14">
    <source>
        <dbReference type="Pfam" id="PF01292"/>
    </source>
</evidence>
<dbReference type="AlphaFoldDB" id="A0A8J3G2Q3"/>
<reference evidence="15" key="1">
    <citation type="journal article" date="2014" name="Int. J. Syst. Evol. Microbiol.">
        <title>Complete genome sequence of Corynebacterium casei LMG S-19264T (=DSM 44701T), isolated from a smear-ripened cheese.</title>
        <authorList>
            <consortium name="US DOE Joint Genome Institute (JGI-PGF)"/>
            <person name="Walter F."/>
            <person name="Albersmeier A."/>
            <person name="Kalinowski J."/>
            <person name="Ruckert C."/>
        </authorList>
    </citation>
    <scope>NUCLEOTIDE SEQUENCE</scope>
    <source>
        <strain evidence="15">KCTC 32513</strain>
    </source>
</reference>
<comment type="caution">
    <text evidence="15">The sequence shown here is derived from an EMBL/GenBank/DDBJ whole genome shotgun (WGS) entry which is preliminary data.</text>
</comment>
<protein>
    <recommendedName>
        <fullName evidence="14">Cytochrome b561 bacterial/Ni-hydrogenase domain-containing protein</fullName>
    </recommendedName>
</protein>
<keyword evidence="3" id="KW-0813">Transport</keyword>
<reference evidence="15" key="2">
    <citation type="submission" date="2020-09" db="EMBL/GenBank/DDBJ databases">
        <authorList>
            <person name="Sun Q."/>
            <person name="Kim S."/>
        </authorList>
    </citation>
    <scope>NUCLEOTIDE SEQUENCE</scope>
    <source>
        <strain evidence="15">KCTC 32513</strain>
    </source>
</reference>
<gene>
    <name evidence="15" type="ORF">GCM10009069_21890</name>
</gene>
<comment type="cofactor">
    <cofactor evidence="1">
        <name>heme b</name>
        <dbReference type="ChEBI" id="CHEBI:60344"/>
    </cofactor>
</comment>
<feature type="transmembrane region" description="Helical" evidence="13">
    <location>
        <begin position="150"/>
        <end position="171"/>
    </location>
</feature>
<evidence type="ECO:0000256" key="12">
    <source>
        <dbReference type="ARBA" id="ARBA00037975"/>
    </source>
</evidence>
<sequence length="194" mass="21914">MPQAASTVNRYTTVAIVLHWAIALMIIGLILFGLLMTQEWVPNRFAIYQWHKSIGITVLILSALRLMWRLTHRPPALPASMPLWQRNASHATHGLFYALMIVMPLLGWAMVSASELPIPTVLYGLVGLPDMPGVPESEAVEGRFRLLHEIGAKLFIALIVLHVGAALKHHFKDKDDVLRRMIPWLNKHRLKTKV</sequence>
<evidence type="ECO:0000256" key="3">
    <source>
        <dbReference type="ARBA" id="ARBA00022448"/>
    </source>
</evidence>
<keyword evidence="16" id="KW-1185">Reference proteome</keyword>
<dbReference type="PANTHER" id="PTHR30529">
    <property type="entry name" value="CYTOCHROME B561"/>
    <property type="match status" value="1"/>
</dbReference>
<organism evidence="15 16">
    <name type="scientific">Algimonas arctica</name>
    <dbReference type="NCBI Taxonomy" id="1479486"/>
    <lineage>
        <taxon>Bacteria</taxon>
        <taxon>Pseudomonadati</taxon>
        <taxon>Pseudomonadota</taxon>
        <taxon>Alphaproteobacteria</taxon>
        <taxon>Maricaulales</taxon>
        <taxon>Robiginitomaculaceae</taxon>
        <taxon>Algimonas</taxon>
    </lineage>
</organism>
<feature type="transmembrane region" description="Helical" evidence="13">
    <location>
        <begin position="12"/>
        <end position="35"/>
    </location>
</feature>
<evidence type="ECO:0000256" key="11">
    <source>
        <dbReference type="ARBA" id="ARBA00023136"/>
    </source>
</evidence>
<comment type="subcellular location">
    <subcellularLocation>
        <location evidence="2">Cell membrane</location>
        <topology evidence="2">Multi-pass membrane protein</topology>
    </subcellularLocation>
</comment>
<dbReference type="GO" id="GO:0046872">
    <property type="term" value="F:metal ion binding"/>
    <property type="evidence" value="ECO:0007669"/>
    <property type="project" value="UniProtKB-KW"/>
</dbReference>
<evidence type="ECO:0000256" key="13">
    <source>
        <dbReference type="SAM" id="Phobius"/>
    </source>
</evidence>
<dbReference type="PANTHER" id="PTHR30529:SF1">
    <property type="entry name" value="CYTOCHROME B561 HOMOLOG 2"/>
    <property type="match status" value="1"/>
</dbReference>
<keyword evidence="10" id="KW-0408">Iron</keyword>
<dbReference type="Proteomes" id="UP000634004">
    <property type="component" value="Unassembled WGS sequence"/>
</dbReference>
<comment type="similarity">
    <text evidence="12">Belongs to the cytochrome b561 family.</text>
</comment>
<dbReference type="InterPro" id="IPR011577">
    <property type="entry name" value="Cyt_b561_bac/Ni-Hgenase"/>
</dbReference>
<evidence type="ECO:0000256" key="1">
    <source>
        <dbReference type="ARBA" id="ARBA00001970"/>
    </source>
</evidence>
<keyword evidence="7" id="KW-0479">Metal-binding</keyword>
<evidence type="ECO:0000256" key="4">
    <source>
        <dbReference type="ARBA" id="ARBA00022475"/>
    </source>
</evidence>
<keyword evidence="5" id="KW-0349">Heme</keyword>
<dbReference type="EMBL" id="BMZH01000009">
    <property type="protein sequence ID" value="GHA98591.1"/>
    <property type="molecule type" value="Genomic_DNA"/>
</dbReference>
<evidence type="ECO:0000256" key="10">
    <source>
        <dbReference type="ARBA" id="ARBA00023004"/>
    </source>
</evidence>
<feature type="transmembrane region" description="Helical" evidence="13">
    <location>
        <begin position="47"/>
        <end position="68"/>
    </location>
</feature>
<evidence type="ECO:0000256" key="8">
    <source>
        <dbReference type="ARBA" id="ARBA00022982"/>
    </source>
</evidence>
<evidence type="ECO:0000256" key="7">
    <source>
        <dbReference type="ARBA" id="ARBA00022723"/>
    </source>
</evidence>
<dbReference type="SUPFAM" id="SSF81342">
    <property type="entry name" value="Transmembrane di-heme cytochromes"/>
    <property type="match status" value="1"/>
</dbReference>
<evidence type="ECO:0000256" key="6">
    <source>
        <dbReference type="ARBA" id="ARBA00022692"/>
    </source>
</evidence>
<dbReference type="Pfam" id="PF01292">
    <property type="entry name" value="Ni_hydr_CYTB"/>
    <property type="match status" value="1"/>
</dbReference>
<name>A0A8J3G2Q3_9PROT</name>
<dbReference type="GO" id="GO:0005886">
    <property type="term" value="C:plasma membrane"/>
    <property type="evidence" value="ECO:0007669"/>
    <property type="project" value="UniProtKB-SubCell"/>
</dbReference>
<dbReference type="InterPro" id="IPR052168">
    <property type="entry name" value="Cytochrome_b561_oxidase"/>
</dbReference>
<evidence type="ECO:0000313" key="15">
    <source>
        <dbReference type="EMBL" id="GHA98591.1"/>
    </source>
</evidence>
<accession>A0A8J3G2Q3</accession>
<dbReference type="Gene3D" id="1.20.950.20">
    <property type="entry name" value="Transmembrane di-heme cytochromes, Chain C"/>
    <property type="match status" value="1"/>
</dbReference>
<feature type="transmembrane region" description="Helical" evidence="13">
    <location>
        <begin position="88"/>
        <end position="111"/>
    </location>
</feature>
<dbReference type="GO" id="GO:0022904">
    <property type="term" value="P:respiratory electron transport chain"/>
    <property type="evidence" value="ECO:0007669"/>
    <property type="project" value="InterPro"/>
</dbReference>
<evidence type="ECO:0000313" key="16">
    <source>
        <dbReference type="Proteomes" id="UP000634004"/>
    </source>
</evidence>
<keyword evidence="4" id="KW-1003">Cell membrane</keyword>
<keyword evidence="11 13" id="KW-0472">Membrane</keyword>
<evidence type="ECO:0000256" key="2">
    <source>
        <dbReference type="ARBA" id="ARBA00004651"/>
    </source>
</evidence>
<keyword evidence="8" id="KW-0249">Electron transport</keyword>
<proteinExistence type="inferred from homology"/>
<dbReference type="GO" id="GO:0009055">
    <property type="term" value="F:electron transfer activity"/>
    <property type="evidence" value="ECO:0007669"/>
    <property type="project" value="InterPro"/>
</dbReference>
<evidence type="ECO:0000256" key="9">
    <source>
        <dbReference type="ARBA" id="ARBA00022989"/>
    </source>
</evidence>